<sequence length="172" mass="19062">MVRVSQMSQRDIMLNITENGVARLIFRKDLGTFTSILETSKGETISVTGKLNEGNSAPQLSSEPYIMDILIVDGESGLSFTLCNVSVFADDQKVSIENPAIKFSTAQRLIGAKADVVIQQYMKPNMIDDHKEVFVGPMKLFLSTKDSPHESVRRESICEQENILGQSDDFLA</sequence>
<proteinExistence type="predicted"/>
<protein>
    <submittedName>
        <fullName evidence="1">Uncharacterized protein</fullName>
    </submittedName>
</protein>
<name>A0A0D8YA56_DICVI</name>
<reference evidence="2" key="2">
    <citation type="journal article" date="2016" name="Sci. Rep.">
        <title>Dictyocaulus viviparus genome, variome and transcriptome elucidate lungworm biology and support future intervention.</title>
        <authorList>
            <person name="McNulty S.N."/>
            <person name="Strube C."/>
            <person name="Rosa B.A."/>
            <person name="Martin J.C."/>
            <person name="Tyagi R."/>
            <person name="Choi Y.J."/>
            <person name="Wang Q."/>
            <person name="Hallsworth Pepin K."/>
            <person name="Zhang X."/>
            <person name="Ozersky P."/>
            <person name="Wilson R.K."/>
            <person name="Sternberg P.W."/>
            <person name="Gasser R.B."/>
            <person name="Mitreva M."/>
        </authorList>
    </citation>
    <scope>NUCLEOTIDE SEQUENCE [LARGE SCALE GENOMIC DNA]</scope>
    <source>
        <strain evidence="2">HannoverDv2000</strain>
    </source>
</reference>
<keyword evidence="2" id="KW-1185">Reference proteome</keyword>
<evidence type="ECO:0000313" key="2">
    <source>
        <dbReference type="Proteomes" id="UP000053766"/>
    </source>
</evidence>
<dbReference type="Proteomes" id="UP000053766">
    <property type="component" value="Unassembled WGS sequence"/>
</dbReference>
<dbReference type="OrthoDB" id="5776386at2759"/>
<dbReference type="AlphaFoldDB" id="A0A0D8YA56"/>
<dbReference type="EMBL" id="KN716150">
    <property type="protein sequence ID" value="KJH53645.1"/>
    <property type="molecule type" value="Genomic_DNA"/>
</dbReference>
<gene>
    <name evidence="1" type="ORF">DICVIV_00073</name>
</gene>
<accession>A0A0D8YA56</accession>
<evidence type="ECO:0000313" key="1">
    <source>
        <dbReference type="EMBL" id="KJH53645.1"/>
    </source>
</evidence>
<reference evidence="1 2" key="1">
    <citation type="submission" date="2013-11" db="EMBL/GenBank/DDBJ databases">
        <title>Draft genome of the bovine lungworm Dictyocaulus viviparus.</title>
        <authorList>
            <person name="Mitreva M."/>
        </authorList>
    </citation>
    <scope>NUCLEOTIDE SEQUENCE [LARGE SCALE GENOMIC DNA]</scope>
    <source>
        <strain evidence="1 2">HannoverDv2000</strain>
    </source>
</reference>
<organism evidence="1 2">
    <name type="scientific">Dictyocaulus viviparus</name>
    <name type="common">Bovine lungworm</name>
    <dbReference type="NCBI Taxonomy" id="29172"/>
    <lineage>
        <taxon>Eukaryota</taxon>
        <taxon>Metazoa</taxon>
        <taxon>Ecdysozoa</taxon>
        <taxon>Nematoda</taxon>
        <taxon>Chromadorea</taxon>
        <taxon>Rhabditida</taxon>
        <taxon>Rhabditina</taxon>
        <taxon>Rhabditomorpha</taxon>
        <taxon>Strongyloidea</taxon>
        <taxon>Metastrongylidae</taxon>
        <taxon>Dictyocaulus</taxon>
    </lineage>
</organism>